<name>A0ABD1CY20_CULPP</name>
<evidence type="ECO:0000313" key="2">
    <source>
        <dbReference type="Proteomes" id="UP001562425"/>
    </source>
</evidence>
<protein>
    <submittedName>
        <fullName evidence="1">Uncharacterized protein</fullName>
    </submittedName>
</protein>
<keyword evidence="2" id="KW-1185">Reference proteome</keyword>
<dbReference type="EMBL" id="JBEHCU010008681">
    <property type="protein sequence ID" value="KAL1381334.1"/>
    <property type="molecule type" value="Genomic_DNA"/>
</dbReference>
<proteinExistence type="predicted"/>
<gene>
    <name evidence="1" type="ORF">pipiens_013549</name>
</gene>
<evidence type="ECO:0000313" key="1">
    <source>
        <dbReference type="EMBL" id="KAL1381334.1"/>
    </source>
</evidence>
<dbReference type="Proteomes" id="UP001562425">
    <property type="component" value="Unassembled WGS sequence"/>
</dbReference>
<dbReference type="AlphaFoldDB" id="A0ABD1CY20"/>
<reference evidence="1 2" key="1">
    <citation type="submission" date="2024-05" db="EMBL/GenBank/DDBJ databases">
        <title>Culex pipiens pipiens assembly and annotation.</title>
        <authorList>
            <person name="Alout H."/>
            <person name="Durand T."/>
        </authorList>
    </citation>
    <scope>NUCLEOTIDE SEQUENCE [LARGE SCALE GENOMIC DNA]</scope>
    <source>
        <strain evidence="1">HA-2024</strain>
        <tissue evidence="1">Whole body</tissue>
    </source>
</reference>
<accession>A0ABD1CY20</accession>
<sequence>MLSTDRRAVCAGPSTGSGTADIDRAGDIELNNKKVGTCGTSALDIYKSVDSEHYQQLYRAFDNRRKWSFEHDEPHGNDGRQ</sequence>
<organism evidence="1 2">
    <name type="scientific">Culex pipiens pipiens</name>
    <name type="common">Northern house mosquito</name>
    <dbReference type="NCBI Taxonomy" id="38569"/>
    <lineage>
        <taxon>Eukaryota</taxon>
        <taxon>Metazoa</taxon>
        <taxon>Ecdysozoa</taxon>
        <taxon>Arthropoda</taxon>
        <taxon>Hexapoda</taxon>
        <taxon>Insecta</taxon>
        <taxon>Pterygota</taxon>
        <taxon>Neoptera</taxon>
        <taxon>Endopterygota</taxon>
        <taxon>Diptera</taxon>
        <taxon>Nematocera</taxon>
        <taxon>Culicoidea</taxon>
        <taxon>Culicidae</taxon>
        <taxon>Culicinae</taxon>
        <taxon>Culicini</taxon>
        <taxon>Culex</taxon>
        <taxon>Culex</taxon>
    </lineage>
</organism>
<comment type="caution">
    <text evidence="1">The sequence shown here is derived from an EMBL/GenBank/DDBJ whole genome shotgun (WGS) entry which is preliminary data.</text>
</comment>